<evidence type="ECO:0000256" key="3">
    <source>
        <dbReference type="ARBA" id="ARBA00022475"/>
    </source>
</evidence>
<evidence type="ECO:0000313" key="11">
    <source>
        <dbReference type="RefSeq" id="XP_022289797.1"/>
    </source>
</evidence>
<keyword evidence="3" id="KW-1003">Cell membrane</keyword>
<evidence type="ECO:0000256" key="2">
    <source>
        <dbReference type="ARBA" id="ARBA00004236"/>
    </source>
</evidence>
<evidence type="ECO:0000313" key="10">
    <source>
        <dbReference type="RefSeq" id="XP_022289796.1"/>
    </source>
</evidence>
<evidence type="ECO:0000256" key="7">
    <source>
        <dbReference type="SAM" id="Phobius"/>
    </source>
</evidence>
<dbReference type="Pfam" id="PF04831">
    <property type="entry name" value="POPDC1-3"/>
    <property type="match status" value="1"/>
</dbReference>
<name>A0A8B8AGZ4_CRAVI</name>
<dbReference type="PANTHER" id="PTHR12101">
    <property type="entry name" value="POPEYE DOMAIN CONTAINING PROTEIN"/>
    <property type="match status" value="1"/>
</dbReference>
<dbReference type="InterPro" id="IPR006916">
    <property type="entry name" value="POPDC1-3"/>
</dbReference>
<evidence type="ECO:0000313" key="9">
    <source>
        <dbReference type="Proteomes" id="UP000694844"/>
    </source>
</evidence>
<dbReference type="GO" id="GO:0007507">
    <property type="term" value="P:heart development"/>
    <property type="evidence" value="ECO:0007669"/>
    <property type="project" value="TreeGrafter"/>
</dbReference>
<comment type="subcellular location">
    <subcellularLocation>
        <location evidence="2">Cell membrane</location>
    </subcellularLocation>
    <subcellularLocation>
        <location evidence="1">Membrane</location>
        <topology evidence="1">Multi-pass membrane protein</topology>
    </subcellularLocation>
</comment>
<keyword evidence="4 7" id="KW-0812">Transmembrane</keyword>
<evidence type="ECO:0000256" key="6">
    <source>
        <dbReference type="ARBA" id="ARBA00023136"/>
    </source>
</evidence>
<keyword evidence="5 7" id="KW-1133">Transmembrane helix</keyword>
<feature type="transmembrane region" description="Helical" evidence="7">
    <location>
        <begin position="75"/>
        <end position="95"/>
    </location>
</feature>
<dbReference type="Proteomes" id="UP000694844">
    <property type="component" value="Chromosome 6"/>
</dbReference>
<dbReference type="RefSeq" id="XP_022289797.1">
    <property type="nucleotide sequence ID" value="XM_022434089.1"/>
</dbReference>
<dbReference type="RefSeq" id="XP_022289796.1">
    <property type="nucleotide sequence ID" value="XM_022434088.1"/>
</dbReference>
<proteinExistence type="predicted"/>
<dbReference type="GO" id="GO:0042391">
    <property type="term" value="P:regulation of membrane potential"/>
    <property type="evidence" value="ECO:0007669"/>
    <property type="project" value="TreeGrafter"/>
</dbReference>
<evidence type="ECO:0000256" key="4">
    <source>
        <dbReference type="ARBA" id="ARBA00022692"/>
    </source>
</evidence>
<dbReference type="OrthoDB" id="425611at2759"/>
<evidence type="ECO:0000256" key="5">
    <source>
        <dbReference type="ARBA" id="ARBA00022989"/>
    </source>
</evidence>
<gene>
    <name evidence="10 11 12" type="primary">LOC111101552</name>
</gene>
<keyword evidence="6 7" id="KW-0472">Membrane</keyword>
<feature type="transmembrane region" description="Helical" evidence="7">
    <location>
        <begin position="101"/>
        <end position="121"/>
    </location>
</feature>
<keyword evidence="9" id="KW-1185">Reference proteome</keyword>
<dbReference type="GeneID" id="111101552"/>
<reference evidence="10 11" key="1">
    <citation type="submission" date="2025-04" db="UniProtKB">
        <authorList>
            <consortium name="RefSeq"/>
        </authorList>
    </citation>
    <scope>IDENTIFICATION</scope>
    <source>
        <tissue evidence="10 11">Whole sample</tissue>
    </source>
</reference>
<dbReference type="GO" id="GO:0051146">
    <property type="term" value="P:striated muscle cell differentiation"/>
    <property type="evidence" value="ECO:0007669"/>
    <property type="project" value="TreeGrafter"/>
</dbReference>
<dbReference type="KEGG" id="cvn:111101552"/>
<evidence type="ECO:0000256" key="1">
    <source>
        <dbReference type="ARBA" id="ARBA00004141"/>
    </source>
</evidence>
<dbReference type="GO" id="GO:0042383">
    <property type="term" value="C:sarcolemma"/>
    <property type="evidence" value="ECO:0007669"/>
    <property type="project" value="TreeGrafter"/>
</dbReference>
<evidence type="ECO:0000313" key="12">
    <source>
        <dbReference type="RefSeq" id="XP_022289798.1"/>
    </source>
</evidence>
<dbReference type="InterPro" id="IPR055272">
    <property type="entry name" value="POPDC1-3_dom"/>
</dbReference>
<organism evidence="9 12">
    <name type="scientific">Crassostrea virginica</name>
    <name type="common">Eastern oyster</name>
    <dbReference type="NCBI Taxonomy" id="6565"/>
    <lineage>
        <taxon>Eukaryota</taxon>
        <taxon>Metazoa</taxon>
        <taxon>Spiralia</taxon>
        <taxon>Lophotrochozoa</taxon>
        <taxon>Mollusca</taxon>
        <taxon>Bivalvia</taxon>
        <taxon>Autobranchia</taxon>
        <taxon>Pteriomorphia</taxon>
        <taxon>Ostreida</taxon>
        <taxon>Ostreoidea</taxon>
        <taxon>Ostreidae</taxon>
        <taxon>Crassostrea</taxon>
    </lineage>
</organism>
<dbReference type="PANTHER" id="PTHR12101:SF17">
    <property type="entry name" value="BLOOD VESSEL EPICARDIAL SUBSTANCE"/>
    <property type="match status" value="1"/>
</dbReference>
<evidence type="ECO:0000259" key="8">
    <source>
        <dbReference type="Pfam" id="PF04831"/>
    </source>
</evidence>
<dbReference type="RefSeq" id="XP_022289798.1">
    <property type="nucleotide sequence ID" value="XM_022434090.1"/>
</dbReference>
<protein>
    <submittedName>
        <fullName evidence="10 11">Blood vessel epicardial substance-like</fullName>
    </submittedName>
</protein>
<dbReference type="GO" id="GO:0030552">
    <property type="term" value="F:cAMP binding"/>
    <property type="evidence" value="ECO:0007669"/>
    <property type="project" value="TreeGrafter"/>
</dbReference>
<feature type="domain" description="POPDC1-3" evidence="8">
    <location>
        <begin position="48"/>
        <end position="277"/>
    </location>
</feature>
<dbReference type="AlphaFoldDB" id="A0A8B8AGZ4"/>
<accession>A0A8B8AGZ4</accession>
<sequence>MSTSIEQNPSTSNNTESLLNVSINMMTGNQTFSPNERLPGACGDWRDAQHSLFQLANMCLILSFLIPNRFRHYSFCLRLFLGLGYLFFALWSGLFVCMPDVLGWSAVFFLVNLIYLCYIGYRILPSRGNKVLDELYQKLFEPLRVSRSEYDSLVKQGCIHKLERFGEYAKEGVTRCGLKTSILVKGRLQVVCDSTLVHYIEGNQFVDSPEYELSHRHLLLNQEQAFQVSIQAVEESVLLTWSVEKLRQTLDSNYTLSAIFNLLIGKDISDKLYQTQEMVLSNPESPLGRRPTSSAAQTQAVSPTLSLANLRSVIAANGSLASLDQLNSLSPDTNDCSQFHTVHSIKANTLESQV</sequence>